<proteinExistence type="predicted"/>
<name>A0ACC8XIN8_9FIRM</name>
<protein>
    <submittedName>
        <fullName evidence="1">Uncharacterized protein</fullName>
    </submittedName>
</protein>
<comment type="caution">
    <text evidence="1">The sequence shown here is derived from an EMBL/GenBank/DDBJ whole genome shotgun (WGS) entry which is preliminary data.</text>
</comment>
<dbReference type="EMBL" id="LJHD01000065">
    <property type="protein sequence ID" value="ONI45289.1"/>
    <property type="molecule type" value="Genomic_DNA"/>
</dbReference>
<organism evidence="1 2">
    <name type="scientific">Candidatus Epulonipiscium fishelsonii</name>
    <dbReference type="NCBI Taxonomy" id="77094"/>
    <lineage>
        <taxon>Bacteria</taxon>
        <taxon>Bacillati</taxon>
        <taxon>Bacillota</taxon>
        <taxon>Clostridia</taxon>
        <taxon>Lachnospirales</taxon>
        <taxon>Lachnospiraceae</taxon>
        <taxon>Candidatus Epulonipiscium</taxon>
    </lineage>
</organism>
<evidence type="ECO:0000313" key="1">
    <source>
        <dbReference type="EMBL" id="ONI45289.1"/>
    </source>
</evidence>
<reference evidence="1" key="1">
    <citation type="submission" date="2016-08" db="EMBL/GenBank/DDBJ databases">
        <authorList>
            <person name="Ngugi D.K."/>
            <person name="Miyake S."/>
            <person name="Stingl U."/>
        </authorList>
    </citation>
    <scope>NUCLEOTIDE SEQUENCE</scope>
    <source>
        <strain evidence="1">SCG-D08WGA-EpuloA1</strain>
    </source>
</reference>
<keyword evidence="2" id="KW-1185">Reference proteome</keyword>
<accession>A0ACC8XIN8</accession>
<evidence type="ECO:0000313" key="2">
    <source>
        <dbReference type="Proteomes" id="UP000188637"/>
    </source>
</evidence>
<dbReference type="Proteomes" id="UP000188637">
    <property type="component" value="Unassembled WGS sequence"/>
</dbReference>
<sequence>MKDLCCETPEKVKELLLDEEISENLSFFFKTFSEPIRIKILLAMLHTEICVQDLAILLEVSQPRVSNQLKLLKLNKLVKFRKEKNNIYYSLDDKHIQDILNIGLDHINHKKLYKDCE</sequence>
<gene>
    <name evidence="1" type="ORF">AN640_04685</name>
</gene>